<dbReference type="EMBL" id="ML977502">
    <property type="protein sequence ID" value="KAF2131535.1"/>
    <property type="molecule type" value="Genomic_DNA"/>
</dbReference>
<dbReference type="GeneID" id="54402903"/>
<name>A0A6A6AKB1_9PLEO</name>
<sequence>MIQVKKRVFLCIIDQVYYLECLVVLCHKGKKKVSLLAEITARTGLSLAQNTAWLYHARSATKVNAFQFLLPDCIEHTARNSSIMTQYQMGVTHLELRLRSTSYLKYPSHTTCLELNPNPPCSLDIMICLVHRRCIARKGYSTPFFARLSAPHLSRFGKCTTHGTVSPQRISRILWNCN</sequence>
<evidence type="ECO:0000313" key="1">
    <source>
        <dbReference type="EMBL" id="KAF2131535.1"/>
    </source>
</evidence>
<dbReference type="Proteomes" id="UP000799771">
    <property type="component" value="Unassembled WGS sequence"/>
</dbReference>
<keyword evidence="2" id="KW-1185">Reference proteome</keyword>
<reference evidence="1" key="1">
    <citation type="journal article" date="2020" name="Stud. Mycol.">
        <title>101 Dothideomycetes genomes: a test case for predicting lifestyles and emergence of pathogens.</title>
        <authorList>
            <person name="Haridas S."/>
            <person name="Albert R."/>
            <person name="Binder M."/>
            <person name="Bloem J."/>
            <person name="Labutti K."/>
            <person name="Salamov A."/>
            <person name="Andreopoulos B."/>
            <person name="Baker S."/>
            <person name="Barry K."/>
            <person name="Bills G."/>
            <person name="Bluhm B."/>
            <person name="Cannon C."/>
            <person name="Castanera R."/>
            <person name="Culley D."/>
            <person name="Daum C."/>
            <person name="Ezra D."/>
            <person name="Gonzalez J."/>
            <person name="Henrissat B."/>
            <person name="Kuo A."/>
            <person name="Liang C."/>
            <person name="Lipzen A."/>
            <person name="Lutzoni F."/>
            <person name="Magnuson J."/>
            <person name="Mondo S."/>
            <person name="Nolan M."/>
            <person name="Ohm R."/>
            <person name="Pangilinan J."/>
            <person name="Park H.-J."/>
            <person name="Ramirez L."/>
            <person name="Alfaro M."/>
            <person name="Sun H."/>
            <person name="Tritt A."/>
            <person name="Yoshinaga Y."/>
            <person name="Zwiers L.-H."/>
            <person name="Turgeon B."/>
            <person name="Goodwin S."/>
            <person name="Spatafora J."/>
            <person name="Crous P."/>
            <person name="Grigoriev I."/>
        </authorList>
    </citation>
    <scope>NUCLEOTIDE SEQUENCE</scope>
    <source>
        <strain evidence="1">CBS 119687</strain>
    </source>
</reference>
<gene>
    <name evidence="1" type="ORF">P153DRAFT_198053</name>
</gene>
<accession>A0A6A6AKB1</accession>
<dbReference type="RefSeq" id="XP_033525922.1">
    <property type="nucleotide sequence ID" value="XM_033662471.1"/>
</dbReference>
<organism evidence="1 2">
    <name type="scientific">Dothidotthia symphoricarpi CBS 119687</name>
    <dbReference type="NCBI Taxonomy" id="1392245"/>
    <lineage>
        <taxon>Eukaryota</taxon>
        <taxon>Fungi</taxon>
        <taxon>Dikarya</taxon>
        <taxon>Ascomycota</taxon>
        <taxon>Pezizomycotina</taxon>
        <taxon>Dothideomycetes</taxon>
        <taxon>Pleosporomycetidae</taxon>
        <taxon>Pleosporales</taxon>
        <taxon>Dothidotthiaceae</taxon>
        <taxon>Dothidotthia</taxon>
    </lineage>
</organism>
<protein>
    <submittedName>
        <fullName evidence="1">Uncharacterized protein</fullName>
    </submittedName>
</protein>
<proteinExistence type="predicted"/>
<dbReference type="AlphaFoldDB" id="A0A6A6AKB1"/>
<evidence type="ECO:0000313" key="2">
    <source>
        <dbReference type="Proteomes" id="UP000799771"/>
    </source>
</evidence>